<name>A0A5P2D329_STRVZ</name>
<evidence type="ECO:0000313" key="4">
    <source>
        <dbReference type="Proteomes" id="UP000325211"/>
    </source>
</evidence>
<feature type="signal peptide" evidence="1">
    <location>
        <begin position="1"/>
        <end position="18"/>
    </location>
</feature>
<proteinExistence type="predicted"/>
<dbReference type="Pfam" id="PF00652">
    <property type="entry name" value="Ricin_B_lectin"/>
    <property type="match status" value="1"/>
</dbReference>
<dbReference type="SUPFAM" id="SSF50370">
    <property type="entry name" value="Ricin B-like lectins"/>
    <property type="match status" value="1"/>
</dbReference>
<sequence>MKKSVGAAGALLSSLALAVGLATPAAADNPSNGRYNNVRAMHTGMCAAVGNNSTSPGAGLIQFPCDRKYNKQFVGQGAGTDAYFLRVRSTNMCITPQTGADHAVLVQAPCVNMDSQVWVATYAGNDSWQLRNRATGFCMGVAWGAGNSGQPLDQSSCGAFDGQSWRFTVAQ</sequence>
<dbReference type="PROSITE" id="PS50231">
    <property type="entry name" value="RICIN_B_LECTIN"/>
    <property type="match status" value="1"/>
</dbReference>
<evidence type="ECO:0000256" key="1">
    <source>
        <dbReference type="SAM" id="SignalP"/>
    </source>
</evidence>
<dbReference type="CDD" id="cd00161">
    <property type="entry name" value="beta-trefoil_Ricin-like"/>
    <property type="match status" value="1"/>
</dbReference>
<dbReference type="InterPro" id="IPR035992">
    <property type="entry name" value="Ricin_B-like_lectins"/>
</dbReference>
<organism evidence="3 4">
    <name type="scientific">Streptomyces venezuelae</name>
    <dbReference type="NCBI Taxonomy" id="54571"/>
    <lineage>
        <taxon>Bacteria</taxon>
        <taxon>Bacillati</taxon>
        <taxon>Actinomycetota</taxon>
        <taxon>Actinomycetes</taxon>
        <taxon>Kitasatosporales</taxon>
        <taxon>Streptomycetaceae</taxon>
        <taxon>Streptomyces</taxon>
    </lineage>
</organism>
<evidence type="ECO:0000313" key="3">
    <source>
        <dbReference type="EMBL" id="QES49545.1"/>
    </source>
</evidence>
<dbReference type="OrthoDB" id="3645604at2"/>
<accession>A0A5P2D329</accession>
<dbReference type="AlphaFoldDB" id="A0A5P2D329"/>
<dbReference type="Proteomes" id="UP000325211">
    <property type="component" value="Chromosome"/>
</dbReference>
<keyword evidence="1" id="KW-0732">Signal</keyword>
<gene>
    <name evidence="3" type="ORF">DEJ50_18785</name>
</gene>
<dbReference type="RefSeq" id="WP_150209134.1">
    <property type="nucleotide sequence ID" value="NZ_CP029190.1"/>
</dbReference>
<dbReference type="EMBL" id="CP029190">
    <property type="protein sequence ID" value="QES49545.1"/>
    <property type="molecule type" value="Genomic_DNA"/>
</dbReference>
<evidence type="ECO:0000259" key="2">
    <source>
        <dbReference type="Pfam" id="PF00652"/>
    </source>
</evidence>
<dbReference type="Gene3D" id="2.80.10.50">
    <property type="match status" value="1"/>
</dbReference>
<dbReference type="InterPro" id="IPR000772">
    <property type="entry name" value="Ricin_B_lectin"/>
</dbReference>
<reference evidence="3 4" key="1">
    <citation type="submission" date="2018-05" db="EMBL/GenBank/DDBJ databases">
        <title>Streptomyces venezuelae.</title>
        <authorList>
            <person name="Kim W."/>
            <person name="Lee N."/>
            <person name="Cho B.-K."/>
        </authorList>
    </citation>
    <scope>NUCLEOTIDE SEQUENCE [LARGE SCALE GENOMIC DNA]</scope>
    <source>
        <strain evidence="3 4">ATCC 21782</strain>
    </source>
</reference>
<protein>
    <recommendedName>
        <fullName evidence="2">Ricin B lectin domain-containing protein</fullName>
    </recommendedName>
</protein>
<feature type="chain" id="PRO_5038349463" description="Ricin B lectin domain-containing protein" evidence="1">
    <location>
        <begin position="19"/>
        <end position="171"/>
    </location>
</feature>
<feature type="domain" description="Ricin B lectin" evidence="2">
    <location>
        <begin position="37"/>
        <end position="125"/>
    </location>
</feature>